<name>A0ACB8A2D1_9AGAM</name>
<gene>
    <name evidence="1" type="ORF">BJ138DRAFT_1117275</name>
</gene>
<reference evidence="1" key="1">
    <citation type="journal article" date="2021" name="New Phytol.">
        <title>Evolutionary innovations through gain and loss of genes in the ectomycorrhizal Boletales.</title>
        <authorList>
            <person name="Wu G."/>
            <person name="Miyauchi S."/>
            <person name="Morin E."/>
            <person name="Kuo A."/>
            <person name="Drula E."/>
            <person name="Varga T."/>
            <person name="Kohler A."/>
            <person name="Feng B."/>
            <person name="Cao Y."/>
            <person name="Lipzen A."/>
            <person name="Daum C."/>
            <person name="Hundley H."/>
            <person name="Pangilinan J."/>
            <person name="Johnson J."/>
            <person name="Barry K."/>
            <person name="LaButti K."/>
            <person name="Ng V."/>
            <person name="Ahrendt S."/>
            <person name="Min B."/>
            <person name="Choi I.G."/>
            <person name="Park H."/>
            <person name="Plett J.M."/>
            <person name="Magnuson J."/>
            <person name="Spatafora J.W."/>
            <person name="Nagy L.G."/>
            <person name="Henrissat B."/>
            <person name="Grigoriev I.V."/>
            <person name="Yang Z.L."/>
            <person name="Xu J."/>
            <person name="Martin F.M."/>
        </authorList>
    </citation>
    <scope>NUCLEOTIDE SEQUENCE</scope>
    <source>
        <strain evidence="1">ATCC 28755</strain>
    </source>
</reference>
<dbReference type="Proteomes" id="UP000790377">
    <property type="component" value="Unassembled WGS sequence"/>
</dbReference>
<accession>A0ACB8A2D1</accession>
<comment type="caution">
    <text evidence="1">The sequence shown here is derived from an EMBL/GenBank/DDBJ whole genome shotgun (WGS) entry which is preliminary data.</text>
</comment>
<dbReference type="EMBL" id="MU267977">
    <property type="protein sequence ID" value="KAH7906778.1"/>
    <property type="molecule type" value="Genomic_DNA"/>
</dbReference>
<evidence type="ECO:0000313" key="2">
    <source>
        <dbReference type="Proteomes" id="UP000790377"/>
    </source>
</evidence>
<keyword evidence="2" id="KW-1185">Reference proteome</keyword>
<proteinExistence type="predicted"/>
<protein>
    <submittedName>
        <fullName evidence="1">Uncharacterized protein</fullName>
    </submittedName>
</protein>
<sequence length="273" mass="30572">MALNNVERFQLQTSKYVNVGAFAILAFDYFLTFESETRWVWGRKWDITRIIFTFSRYLPFIGAGMTVYGTKTFFSNSVGFEENVIHIVGIVAAEGLLVLRIYAFWQCNKKLLIGLLAYAMATFAGAIAIDTSTKRLVPGTTDTYDTGFEGSRNDAIIYALLMSYEFVLLSLLVYKKCFYRETSGLIVNKVYQDGVLYIASIVFITMMNVIIEAALPITYSDILDAPQIVIHSVLASRILFNLRESDQRVHDGSLPATMSSFHCEVGPGVDSVA</sequence>
<evidence type="ECO:0000313" key="1">
    <source>
        <dbReference type="EMBL" id="KAH7906778.1"/>
    </source>
</evidence>
<organism evidence="1 2">
    <name type="scientific">Hygrophoropsis aurantiaca</name>
    <dbReference type="NCBI Taxonomy" id="72124"/>
    <lineage>
        <taxon>Eukaryota</taxon>
        <taxon>Fungi</taxon>
        <taxon>Dikarya</taxon>
        <taxon>Basidiomycota</taxon>
        <taxon>Agaricomycotina</taxon>
        <taxon>Agaricomycetes</taxon>
        <taxon>Agaricomycetidae</taxon>
        <taxon>Boletales</taxon>
        <taxon>Coniophorineae</taxon>
        <taxon>Hygrophoropsidaceae</taxon>
        <taxon>Hygrophoropsis</taxon>
    </lineage>
</organism>